<reference evidence="2" key="1">
    <citation type="submission" date="2009-12" db="EMBL/GenBank/DDBJ databases">
        <title>Complete sequence of Treponema azotonutricium strain ZAS-9.</title>
        <authorList>
            <person name="Tetu S.G."/>
            <person name="Matson E."/>
            <person name="Ren Q."/>
            <person name="Seshadri R."/>
            <person name="Elbourne L."/>
            <person name="Hassan K.A."/>
            <person name="Durkin A."/>
            <person name="Radune D."/>
            <person name="Mohamoud Y."/>
            <person name="Shay R."/>
            <person name="Jin S."/>
            <person name="Zhang X."/>
            <person name="Lucey K."/>
            <person name="Ballor N.R."/>
            <person name="Ottesen E."/>
            <person name="Rosenthal R."/>
            <person name="Allen A."/>
            <person name="Leadbetter J.R."/>
            <person name="Paulsen I.T."/>
        </authorList>
    </citation>
    <scope>NUCLEOTIDE SEQUENCE [LARGE SCALE GENOMIC DNA]</scope>
    <source>
        <strain evidence="2">ATCC BAA-888 / DSM 13862 / ZAS-9</strain>
    </source>
</reference>
<dbReference type="AlphaFoldDB" id="F5YAL0"/>
<dbReference type="Proteomes" id="UP000009222">
    <property type="component" value="Chromosome"/>
</dbReference>
<dbReference type="Pfam" id="PF01257">
    <property type="entry name" value="2Fe-2S_thioredx"/>
    <property type="match status" value="1"/>
</dbReference>
<dbReference type="InParanoid" id="F5YAL0"/>
<dbReference type="EMBL" id="CP001841">
    <property type="protein sequence ID" value="AEF80798.1"/>
    <property type="molecule type" value="Genomic_DNA"/>
</dbReference>
<keyword evidence="2" id="KW-1185">Reference proteome</keyword>
<reference evidence="1 2" key="2">
    <citation type="journal article" date="2011" name="ISME J.">
        <title>RNA-seq reveals cooperative metabolic interactions between two termite-gut spirochete species in co-culture.</title>
        <authorList>
            <person name="Rosenthal A.Z."/>
            <person name="Matson E.G."/>
            <person name="Eldar A."/>
            <person name="Leadbetter J.R."/>
        </authorList>
    </citation>
    <scope>NUCLEOTIDE SEQUENCE [LARGE SCALE GENOMIC DNA]</scope>
    <source>
        <strain evidence="2">ATCC BAA-888 / DSM 13862 / ZAS-9</strain>
    </source>
</reference>
<proteinExistence type="predicted"/>
<dbReference type="InterPro" id="IPR036249">
    <property type="entry name" value="Thioredoxin-like_sf"/>
</dbReference>
<dbReference type="CDD" id="cd02980">
    <property type="entry name" value="TRX_Fd_family"/>
    <property type="match status" value="1"/>
</dbReference>
<evidence type="ECO:0000313" key="1">
    <source>
        <dbReference type="EMBL" id="AEF80798.1"/>
    </source>
</evidence>
<organism evidence="1 2">
    <name type="scientific">Leadbettera azotonutricia (strain ATCC BAA-888 / DSM 13862 / ZAS-9)</name>
    <name type="common">Treponema azotonutricium</name>
    <dbReference type="NCBI Taxonomy" id="545695"/>
    <lineage>
        <taxon>Bacteria</taxon>
        <taxon>Pseudomonadati</taxon>
        <taxon>Spirochaetota</taxon>
        <taxon>Spirochaetia</taxon>
        <taxon>Spirochaetales</taxon>
        <taxon>Breznakiellaceae</taxon>
        <taxon>Leadbettera</taxon>
    </lineage>
</organism>
<dbReference type="KEGG" id="taz:TREAZ_2000"/>
<dbReference type="Gene3D" id="3.40.30.10">
    <property type="entry name" value="Glutaredoxin"/>
    <property type="match status" value="1"/>
</dbReference>
<evidence type="ECO:0000313" key="2">
    <source>
        <dbReference type="Proteomes" id="UP000009222"/>
    </source>
</evidence>
<dbReference type="OrthoDB" id="9807975at2"/>
<dbReference type="HOGENOM" id="CLU_177584_0_0_12"/>
<dbReference type="STRING" id="545695.TREAZ_2000"/>
<protein>
    <recommendedName>
        <fullName evidence="3">NADH dehydrogenase subunit E</fullName>
    </recommendedName>
</protein>
<dbReference type="eggNOG" id="COG1905">
    <property type="taxonomic scope" value="Bacteria"/>
</dbReference>
<gene>
    <name evidence="1" type="ordered locus">TREAZ_2000</name>
</gene>
<dbReference type="SUPFAM" id="SSF52833">
    <property type="entry name" value="Thioredoxin-like"/>
    <property type="match status" value="1"/>
</dbReference>
<evidence type="ECO:0008006" key="3">
    <source>
        <dbReference type="Google" id="ProtNLM"/>
    </source>
</evidence>
<name>F5YAL0_LEAAZ</name>
<accession>F5YAL0</accession>
<sequence>MVELCVCIGSSCHIKGSFGVIQAFKQHIEEKSLQDKINFKSSFCMKQCSNAGVAVSVDNVIHQVSPDKAGEFFTAQVMPKV</sequence>